<dbReference type="eggNOG" id="COG0588">
    <property type="taxonomic scope" value="Bacteria"/>
</dbReference>
<feature type="binding site" evidence="6 8">
    <location>
        <begin position="114"/>
        <end position="115"/>
    </location>
    <ligand>
        <name>substrate</name>
    </ligand>
</feature>
<dbReference type="InterPro" id="IPR013078">
    <property type="entry name" value="His_Pase_superF_clade-1"/>
</dbReference>
<dbReference type="PANTHER" id="PTHR11931">
    <property type="entry name" value="PHOSPHOGLYCERATE MUTASE"/>
    <property type="match status" value="1"/>
</dbReference>
<sequence>MYKLVLMRHGESVWNAENRFTGWADVDLTEAGKLQALCAGQLLKKEGYEFDVSYSSMLKRAIRTLWIVLDTMDIMYTPTHLSWRLNERHYGQLQGLNKAKTATEFGEDKVLIWRRSYDIAPDSLSVDDERHPRFDSRYKNIISNLLPSSECLKDTVNRVVPFWNDNILQAIKNGKNILIVAHGNSLRALIMHIGDISDKDIMSLNIPTGQPMICELNEKFKLTGYHYLGNPSDIEVAISAIASQGKK</sequence>
<feature type="binding site" evidence="6 8">
    <location>
        <begin position="87"/>
        <end position="90"/>
    </location>
    <ligand>
        <name>substrate</name>
    </ligand>
</feature>
<evidence type="ECO:0000256" key="4">
    <source>
        <dbReference type="ARBA" id="ARBA00023152"/>
    </source>
</evidence>
<feature type="binding site" evidence="6 8">
    <location>
        <begin position="8"/>
        <end position="15"/>
    </location>
    <ligand>
        <name>substrate</name>
    </ligand>
</feature>
<dbReference type="PATRIC" id="fig|1208920.3.peg.609"/>
<dbReference type="GO" id="GO:0006096">
    <property type="term" value="P:glycolytic process"/>
    <property type="evidence" value="ECO:0007669"/>
    <property type="project" value="UniProtKB-UniRule"/>
</dbReference>
<dbReference type="RefSeq" id="WP_015397296.1">
    <property type="nucleotide sequence ID" value="NC_020299.1"/>
</dbReference>
<dbReference type="GO" id="GO:0006094">
    <property type="term" value="P:gluconeogenesis"/>
    <property type="evidence" value="ECO:0007669"/>
    <property type="project" value="UniProtKB-UniRule"/>
</dbReference>
<dbReference type="NCBIfam" id="NF010713">
    <property type="entry name" value="PRK14115.1"/>
    <property type="match status" value="1"/>
</dbReference>
<keyword evidence="12" id="KW-1185">Reference proteome</keyword>
<dbReference type="HAMAP" id="MF_01039">
    <property type="entry name" value="PGAM_GpmA"/>
    <property type="match status" value="1"/>
</dbReference>
<dbReference type="STRING" id="1208920.CONE_0065"/>
<evidence type="ECO:0000256" key="2">
    <source>
        <dbReference type="ARBA" id="ARBA00006717"/>
    </source>
</evidence>
<dbReference type="KEGG" id="kon:CONE_0065"/>
<evidence type="ECO:0000256" key="1">
    <source>
        <dbReference type="ARBA" id="ARBA00000380"/>
    </source>
</evidence>
<protein>
    <recommendedName>
        <fullName evidence="6 10">2,3-bisphosphoglycerate-dependent phosphoglycerate mutase</fullName>
        <shortName evidence="6">BPG-dependent PGAM</shortName>
        <shortName evidence="6">PGAM</shortName>
        <shortName evidence="6">Phosphoglyceromutase</shortName>
        <shortName evidence="6">dPGM</shortName>
        <ecNumber evidence="6 10">5.4.2.11</ecNumber>
    </recommendedName>
</protein>
<evidence type="ECO:0000256" key="8">
    <source>
        <dbReference type="PIRSR" id="PIRSR613078-2"/>
    </source>
</evidence>
<dbReference type="NCBIfam" id="TIGR01258">
    <property type="entry name" value="pgm_1"/>
    <property type="match status" value="1"/>
</dbReference>
<dbReference type="FunFam" id="3.40.50.1240:FF:000003">
    <property type="entry name" value="2,3-bisphosphoglycerate-dependent phosphoglycerate mutase"/>
    <property type="match status" value="1"/>
</dbReference>
<dbReference type="OrthoDB" id="9781415at2"/>
<dbReference type="Pfam" id="PF00300">
    <property type="entry name" value="His_Phos_1"/>
    <property type="match status" value="1"/>
</dbReference>
<dbReference type="InterPro" id="IPR005952">
    <property type="entry name" value="Phosphogly_mut1"/>
</dbReference>
<evidence type="ECO:0000313" key="11">
    <source>
        <dbReference type="EMBL" id="AGF48611.1"/>
    </source>
</evidence>
<keyword evidence="3 6" id="KW-0312">Gluconeogenesis</keyword>
<comment type="function">
    <text evidence="6 10">Catalyzes the interconversion of 2-phosphoglycerate and 3-phosphoglycerate.</text>
</comment>
<keyword evidence="5 6" id="KW-0413">Isomerase</keyword>
<dbReference type="PIRSF" id="PIRSF000709">
    <property type="entry name" value="6PFK_2-Ptase"/>
    <property type="match status" value="1"/>
</dbReference>
<gene>
    <name evidence="6" type="primary">gpmA</name>
    <name evidence="11" type="ORF">CONE_0065</name>
</gene>
<dbReference type="SUPFAM" id="SSF53254">
    <property type="entry name" value="Phosphoglycerate mutase-like"/>
    <property type="match status" value="1"/>
</dbReference>
<dbReference type="AlphaFoldDB" id="M1LX09"/>
<evidence type="ECO:0000313" key="12">
    <source>
        <dbReference type="Proteomes" id="UP000011541"/>
    </source>
</evidence>
<comment type="subunit">
    <text evidence="6">Homodimer.</text>
</comment>
<feature type="binding site" evidence="6 8">
    <location>
        <begin position="21"/>
        <end position="22"/>
    </location>
    <ligand>
        <name>substrate</name>
    </ligand>
</feature>
<dbReference type="GO" id="GO:0004619">
    <property type="term" value="F:phosphoglycerate mutase activity"/>
    <property type="evidence" value="ECO:0007669"/>
    <property type="project" value="UniProtKB-UniRule"/>
</dbReference>
<reference evidence="11 12" key="1">
    <citation type="journal article" date="2013" name="Genome Biol. Evol.">
        <title>Genome evolution and phylogenomic analysis of candidatus kinetoplastibacterium, the betaproteobacterial endosymbionts of strigomonas and angomonas.</title>
        <authorList>
            <person name="Alves J.M."/>
            <person name="Serrano M.G."/>
            <person name="Maia da Silva F."/>
            <person name="Voegtly L.J."/>
            <person name="Matveyev A.V."/>
            <person name="Teixeira M.M."/>
            <person name="Camargo E.P."/>
            <person name="Buck G.A."/>
        </authorList>
    </citation>
    <scope>NUCLEOTIDE SEQUENCE [LARGE SCALE GENOMIC DNA]</scope>
    <source>
        <strain evidence="11 12">TCC290E</strain>
    </source>
</reference>
<dbReference type="SMART" id="SM00855">
    <property type="entry name" value="PGAM"/>
    <property type="match status" value="1"/>
</dbReference>
<comment type="catalytic activity">
    <reaction evidence="1 6 10">
        <text>(2R)-2-phosphoglycerate = (2R)-3-phosphoglycerate</text>
        <dbReference type="Rhea" id="RHEA:15901"/>
        <dbReference type="ChEBI" id="CHEBI:58272"/>
        <dbReference type="ChEBI" id="CHEBI:58289"/>
        <dbReference type="EC" id="5.4.2.11"/>
    </reaction>
</comment>
<dbReference type="UniPathway" id="UPA00109">
    <property type="reaction ID" value="UER00186"/>
</dbReference>
<comment type="pathway">
    <text evidence="6 10">Carbohydrate degradation; glycolysis; pyruvate from D-glyceraldehyde 3-phosphate: step 3/5.</text>
</comment>
<dbReference type="HOGENOM" id="CLU_033323_1_1_4"/>
<feature type="binding site" evidence="6 8">
    <location>
        <position position="98"/>
    </location>
    <ligand>
        <name>substrate</name>
    </ligand>
</feature>
<dbReference type="Proteomes" id="UP000011541">
    <property type="component" value="Chromosome"/>
</dbReference>
<proteinExistence type="inferred from homology"/>
<evidence type="ECO:0000256" key="7">
    <source>
        <dbReference type="PIRSR" id="PIRSR613078-1"/>
    </source>
</evidence>
<feature type="binding site" evidence="6 8">
    <location>
        <position position="60"/>
    </location>
    <ligand>
        <name>substrate</name>
    </ligand>
</feature>
<feature type="site" description="Transition state stabilizer" evidence="6 9">
    <location>
        <position position="182"/>
    </location>
</feature>
<evidence type="ECO:0000256" key="9">
    <source>
        <dbReference type="PIRSR" id="PIRSR613078-3"/>
    </source>
</evidence>
<feature type="binding site" evidence="6 8">
    <location>
        <begin position="183"/>
        <end position="184"/>
    </location>
    <ligand>
        <name>substrate</name>
    </ligand>
</feature>
<name>M1LX09_9PROT</name>
<dbReference type="CDD" id="cd07067">
    <property type="entry name" value="HP_PGM_like"/>
    <property type="match status" value="1"/>
</dbReference>
<dbReference type="InterPro" id="IPR029033">
    <property type="entry name" value="His_PPase_superfam"/>
</dbReference>
<evidence type="ECO:0000256" key="10">
    <source>
        <dbReference type="RuleBase" id="RU004512"/>
    </source>
</evidence>
<dbReference type="EC" id="5.4.2.11" evidence="6 10"/>
<dbReference type="Gene3D" id="3.40.50.1240">
    <property type="entry name" value="Phosphoglycerate mutase-like"/>
    <property type="match status" value="1"/>
</dbReference>
<dbReference type="InterPro" id="IPR001345">
    <property type="entry name" value="PG/BPGM_mutase_AS"/>
</dbReference>
<dbReference type="EMBL" id="CP003805">
    <property type="protein sequence ID" value="AGF48611.1"/>
    <property type="molecule type" value="Genomic_DNA"/>
</dbReference>
<organism evidence="11 12">
    <name type="scientific">Candidatus Kinetoplastidibacterium stringomonadis TCC290E</name>
    <dbReference type="NCBI Taxonomy" id="1208920"/>
    <lineage>
        <taxon>Bacteria</taxon>
        <taxon>Pseudomonadati</taxon>
        <taxon>Pseudomonadota</taxon>
        <taxon>Betaproteobacteria</taxon>
        <taxon>Candidatus Kinetoplastidibacterium</taxon>
    </lineage>
</organism>
<evidence type="ECO:0000256" key="5">
    <source>
        <dbReference type="ARBA" id="ARBA00023235"/>
    </source>
</evidence>
<feature type="active site" description="Proton donor/acceptor" evidence="6 7">
    <location>
        <position position="87"/>
    </location>
</feature>
<evidence type="ECO:0000256" key="3">
    <source>
        <dbReference type="ARBA" id="ARBA00022432"/>
    </source>
</evidence>
<comment type="similarity">
    <text evidence="2 6">Belongs to the phosphoglycerate mutase family. BPG-dependent PGAM subfamily.</text>
</comment>
<dbReference type="PROSITE" id="PS00175">
    <property type="entry name" value="PG_MUTASE"/>
    <property type="match status" value="1"/>
</dbReference>
<keyword evidence="4 6" id="KW-0324">Glycolysis</keyword>
<evidence type="ECO:0000256" key="6">
    <source>
        <dbReference type="HAMAP-Rule" id="MF_01039"/>
    </source>
</evidence>
<accession>M1LX09</accession>
<feature type="active site" description="Tele-phosphohistidine intermediate" evidence="6 7">
    <location>
        <position position="9"/>
    </location>
</feature>